<dbReference type="Gene3D" id="3.40.50.620">
    <property type="entry name" value="HUPs"/>
    <property type="match status" value="1"/>
</dbReference>
<dbReference type="PIRSF" id="PIRSF006276">
    <property type="entry name" value="UspA"/>
    <property type="match status" value="1"/>
</dbReference>
<dbReference type="InterPro" id="IPR006015">
    <property type="entry name" value="Universal_stress_UspA"/>
</dbReference>
<dbReference type="InterPro" id="IPR006016">
    <property type="entry name" value="UspA"/>
</dbReference>
<feature type="domain" description="UspA" evidence="3">
    <location>
        <begin position="2"/>
        <end position="143"/>
    </location>
</feature>
<accession>A0ABQ5VZ07</accession>
<comment type="caution">
    <text evidence="4">The sequence shown here is derived from an EMBL/GenBank/DDBJ whole genome shotgun (WGS) entry which is preliminary data.</text>
</comment>
<dbReference type="InterPro" id="IPR014729">
    <property type="entry name" value="Rossmann-like_a/b/a_fold"/>
</dbReference>
<dbReference type="Proteomes" id="UP001156694">
    <property type="component" value="Unassembled WGS sequence"/>
</dbReference>
<protein>
    <recommendedName>
        <fullName evidence="2">Universal stress protein</fullName>
    </recommendedName>
</protein>
<evidence type="ECO:0000313" key="5">
    <source>
        <dbReference type="Proteomes" id="UP001156694"/>
    </source>
</evidence>
<dbReference type="PRINTS" id="PR01438">
    <property type="entry name" value="UNVRSLSTRESS"/>
</dbReference>
<dbReference type="RefSeq" id="WP_284380099.1">
    <property type="nucleotide sequence ID" value="NZ_BSNN01000009.1"/>
</dbReference>
<dbReference type="PANTHER" id="PTHR46268">
    <property type="entry name" value="STRESS RESPONSE PROTEIN NHAX"/>
    <property type="match status" value="1"/>
</dbReference>
<comment type="subcellular location">
    <subcellularLocation>
        <location evidence="2">Cytoplasm</location>
    </subcellularLocation>
</comment>
<evidence type="ECO:0000256" key="1">
    <source>
        <dbReference type="ARBA" id="ARBA00008791"/>
    </source>
</evidence>
<reference evidence="5" key="1">
    <citation type="journal article" date="2019" name="Int. J. Syst. Evol. Microbiol.">
        <title>The Global Catalogue of Microorganisms (GCM) 10K type strain sequencing project: providing services to taxonomists for standard genome sequencing and annotation.</title>
        <authorList>
            <consortium name="The Broad Institute Genomics Platform"/>
            <consortium name="The Broad Institute Genome Sequencing Center for Infectious Disease"/>
            <person name="Wu L."/>
            <person name="Ma J."/>
        </authorList>
    </citation>
    <scope>NUCLEOTIDE SEQUENCE [LARGE SCALE GENOMIC DNA]</scope>
    <source>
        <strain evidence="5">NBRC 110140</strain>
    </source>
</reference>
<name>A0ABQ5VZ07_9RHOB</name>
<evidence type="ECO:0000313" key="4">
    <source>
        <dbReference type="EMBL" id="GLQ36311.1"/>
    </source>
</evidence>
<comment type="similarity">
    <text evidence="1 2">Belongs to the universal stress protein A family.</text>
</comment>
<dbReference type="PANTHER" id="PTHR46268:SF6">
    <property type="entry name" value="UNIVERSAL STRESS PROTEIN UP12"/>
    <property type="match status" value="1"/>
</dbReference>
<dbReference type="Pfam" id="PF00582">
    <property type="entry name" value="Usp"/>
    <property type="match status" value="1"/>
</dbReference>
<evidence type="ECO:0000259" key="3">
    <source>
        <dbReference type="Pfam" id="PF00582"/>
    </source>
</evidence>
<keyword evidence="2" id="KW-0963">Cytoplasm</keyword>
<proteinExistence type="inferred from homology"/>
<gene>
    <name evidence="4" type="ORF">GCM10007939_25950</name>
</gene>
<dbReference type="CDD" id="cd00293">
    <property type="entry name" value="USP-like"/>
    <property type="match status" value="1"/>
</dbReference>
<keyword evidence="5" id="KW-1185">Reference proteome</keyword>
<dbReference type="SUPFAM" id="SSF52402">
    <property type="entry name" value="Adenine nucleotide alpha hydrolases-like"/>
    <property type="match status" value="1"/>
</dbReference>
<sequence>MSSSVLVAVDISNSGEDAKVIKIAARLAEMEGANLDVVTVVPDFGMSVVGSFFSEGHHDKALAEAKARLKQEVIDALGTGGDIKIRHIVATGNAYDEVLKVAKEAGSDLIVVGAHKPDFKDYLLGPNAARIVRHSGCSVYVVR</sequence>
<evidence type="ECO:0000256" key="2">
    <source>
        <dbReference type="PIRNR" id="PIRNR006276"/>
    </source>
</evidence>
<dbReference type="EMBL" id="BSNN01000009">
    <property type="protein sequence ID" value="GLQ36311.1"/>
    <property type="molecule type" value="Genomic_DNA"/>
</dbReference>
<organism evidence="4 5">
    <name type="scientific">Amylibacter marinus</name>
    <dbReference type="NCBI Taxonomy" id="1475483"/>
    <lineage>
        <taxon>Bacteria</taxon>
        <taxon>Pseudomonadati</taxon>
        <taxon>Pseudomonadota</taxon>
        <taxon>Alphaproteobacteria</taxon>
        <taxon>Rhodobacterales</taxon>
        <taxon>Paracoccaceae</taxon>
        <taxon>Amylibacter</taxon>
    </lineage>
</organism>